<evidence type="ECO:0000256" key="11">
    <source>
        <dbReference type="ARBA" id="ARBA00023141"/>
    </source>
</evidence>
<evidence type="ECO:0000259" key="17">
    <source>
        <dbReference type="Pfam" id="PF04715"/>
    </source>
</evidence>
<comment type="caution">
    <text evidence="18">The sequence shown here is derived from an EMBL/GenBank/DDBJ whole genome shotgun (WGS) entry which is preliminary data.</text>
</comment>
<evidence type="ECO:0000256" key="1">
    <source>
        <dbReference type="ARBA" id="ARBA00001946"/>
    </source>
</evidence>
<evidence type="ECO:0000256" key="9">
    <source>
        <dbReference type="ARBA" id="ARBA00022822"/>
    </source>
</evidence>
<dbReference type="PANTHER" id="PTHR11236">
    <property type="entry name" value="AMINOBENZOATE/ANTHRANILATE SYNTHASE"/>
    <property type="match status" value="1"/>
</dbReference>
<dbReference type="EC" id="4.1.3.27" evidence="5 15"/>
<evidence type="ECO:0000256" key="10">
    <source>
        <dbReference type="ARBA" id="ARBA00022842"/>
    </source>
</evidence>
<evidence type="ECO:0000256" key="5">
    <source>
        <dbReference type="ARBA" id="ARBA00012266"/>
    </source>
</evidence>
<organism evidence="18 19">
    <name type="scientific">Oceanobacillus kimchii</name>
    <dbReference type="NCBI Taxonomy" id="746691"/>
    <lineage>
        <taxon>Bacteria</taxon>
        <taxon>Bacillati</taxon>
        <taxon>Bacillota</taxon>
        <taxon>Bacilli</taxon>
        <taxon>Bacillales</taxon>
        <taxon>Bacillaceae</taxon>
        <taxon>Oceanobacillus</taxon>
    </lineage>
</organism>
<name>A0ABQ5TGX3_9BACI</name>
<dbReference type="Proteomes" id="UP001275436">
    <property type="component" value="Unassembled WGS sequence"/>
</dbReference>
<evidence type="ECO:0000256" key="12">
    <source>
        <dbReference type="ARBA" id="ARBA00023239"/>
    </source>
</evidence>
<accession>A0ABQ5TGX3</accession>
<dbReference type="PRINTS" id="PR00095">
    <property type="entry name" value="ANTSNTHASEI"/>
</dbReference>
<evidence type="ECO:0000256" key="14">
    <source>
        <dbReference type="ARBA" id="ARBA00047683"/>
    </source>
</evidence>
<comment type="catalytic activity">
    <reaction evidence="14 15">
        <text>chorismate + L-glutamine = anthranilate + pyruvate + L-glutamate + H(+)</text>
        <dbReference type="Rhea" id="RHEA:21732"/>
        <dbReference type="ChEBI" id="CHEBI:15361"/>
        <dbReference type="ChEBI" id="CHEBI:15378"/>
        <dbReference type="ChEBI" id="CHEBI:16567"/>
        <dbReference type="ChEBI" id="CHEBI:29748"/>
        <dbReference type="ChEBI" id="CHEBI:29985"/>
        <dbReference type="ChEBI" id="CHEBI:58359"/>
        <dbReference type="EC" id="4.1.3.27"/>
    </reaction>
</comment>
<dbReference type="Gene3D" id="3.60.120.10">
    <property type="entry name" value="Anthranilate synthase"/>
    <property type="match status" value="1"/>
</dbReference>
<evidence type="ECO:0000259" key="16">
    <source>
        <dbReference type="Pfam" id="PF00425"/>
    </source>
</evidence>
<evidence type="ECO:0000256" key="4">
    <source>
        <dbReference type="ARBA" id="ARBA00011575"/>
    </source>
</evidence>
<dbReference type="InterPro" id="IPR006805">
    <property type="entry name" value="Anth_synth_I_N"/>
</dbReference>
<dbReference type="NCBIfam" id="TIGR00564">
    <property type="entry name" value="trpE_most"/>
    <property type="match status" value="1"/>
</dbReference>
<evidence type="ECO:0000256" key="7">
    <source>
        <dbReference type="ARBA" id="ARBA00022605"/>
    </source>
</evidence>
<proteinExistence type="inferred from homology"/>
<dbReference type="SUPFAM" id="SSF56322">
    <property type="entry name" value="ADC synthase"/>
    <property type="match status" value="1"/>
</dbReference>
<dbReference type="RefSeq" id="WP_017795608.1">
    <property type="nucleotide sequence ID" value="NZ_BSKO01000001.1"/>
</dbReference>
<comment type="subunit">
    <text evidence="4 15">Heterotetramer consisting of two non-identical subunits: a beta subunit (TrpG) and a large alpha subunit (TrpE).</text>
</comment>
<comment type="cofactor">
    <cofactor evidence="1 15">
        <name>Mg(2+)</name>
        <dbReference type="ChEBI" id="CHEBI:18420"/>
    </cofactor>
</comment>
<keyword evidence="9 15" id="KW-0822">Tryptophan biosynthesis</keyword>
<keyword evidence="10 15" id="KW-0460">Magnesium</keyword>
<protein>
    <recommendedName>
        <fullName evidence="6 15">Anthranilate synthase component 1</fullName>
        <ecNumber evidence="5 15">4.1.3.27</ecNumber>
    </recommendedName>
</protein>
<comment type="pathway">
    <text evidence="2 15">Amino-acid biosynthesis; L-tryptophan biosynthesis; L-tryptophan from chorismate: step 1/5.</text>
</comment>
<dbReference type="Pfam" id="PF00425">
    <property type="entry name" value="Chorismate_bind"/>
    <property type="match status" value="1"/>
</dbReference>
<evidence type="ECO:0000256" key="8">
    <source>
        <dbReference type="ARBA" id="ARBA00022723"/>
    </source>
</evidence>
<evidence type="ECO:0000256" key="2">
    <source>
        <dbReference type="ARBA" id="ARBA00004873"/>
    </source>
</evidence>
<keyword evidence="7 15" id="KW-0028">Amino-acid biosynthesis</keyword>
<evidence type="ECO:0000256" key="15">
    <source>
        <dbReference type="RuleBase" id="RU364045"/>
    </source>
</evidence>
<feature type="domain" description="Anthranilate synthase component I N-terminal" evidence="17">
    <location>
        <begin position="13"/>
        <end position="150"/>
    </location>
</feature>
<sequence length="468" mass="53872">MSIRYVIEKQPIDQLLPIQVLTQLDSPKKYLLESSFPHEEKGRFSFLGRSPYQEILGFDNRTKICNYKTHEDKWVEQHALHYIKQHLPKIEIDISFPFYGGAIGYIGYDTIRSFEHIGDRLPDKRNMPDIHLMLFEDTIIFDHEEDTCYLLVIDTDSSASEHILQKRLEQLREIMKKARVTMLPFPARYSFTPEMDQETFESNVAIAKKYIEEGDIFQVVLSQRMQAKVENPETFSISFYEQLRQSNPSPYMFYMDFNDYLILGASPESLIETSGKKIITNPIAGTRKRGSTEEIDQMLTEELLSDEKERAEHQMLVDLSRNDLGRVCEIGSIDIPIYMKIEKYQHVMHMVSEVTGILKSNYSSIDALISCLPAGTVSGAPKIRAMQIINELEQNQRGPYGGGIGFINFQQDVHMALAIRTVIVKDDKAYLQAGAGIVYDSIPTNEYIETLNKAKSFMEVDDHDFINR</sequence>
<dbReference type="InterPro" id="IPR019999">
    <property type="entry name" value="Anth_synth_I-like"/>
</dbReference>
<keyword evidence="11 15" id="KW-0057">Aromatic amino acid biosynthesis</keyword>
<dbReference type="EMBL" id="BSKO01000001">
    <property type="protein sequence ID" value="GLO64858.1"/>
    <property type="molecule type" value="Genomic_DNA"/>
</dbReference>
<evidence type="ECO:0000256" key="13">
    <source>
        <dbReference type="ARBA" id="ARBA00025634"/>
    </source>
</evidence>
<dbReference type="PANTHER" id="PTHR11236:SF48">
    <property type="entry name" value="ISOCHORISMATE SYNTHASE MENF"/>
    <property type="match status" value="1"/>
</dbReference>
<comment type="function">
    <text evidence="13 15">Part of a heterotetrameric complex that catalyzes the two-step biosynthesis of anthranilate, an intermediate in the biosynthesis of L-tryptophan. In the first step, the glutamine-binding beta subunit (TrpG) of anthranilate synthase (AS) provides the glutamine amidotransferase activity which generates ammonia as a substrate that, along with chorismate, is used in the second step, catalyzed by the large alpha subunit of AS (TrpE) to produce anthranilate. In the absence of TrpG, TrpE can synthesize anthranilate directly from chorismate and high concentrations of ammonia.</text>
</comment>
<dbReference type="Pfam" id="PF04715">
    <property type="entry name" value="Anth_synt_I_N"/>
    <property type="match status" value="1"/>
</dbReference>
<keyword evidence="19" id="KW-1185">Reference proteome</keyword>
<dbReference type="InterPro" id="IPR005256">
    <property type="entry name" value="Anth_synth_I_PabB"/>
</dbReference>
<dbReference type="InterPro" id="IPR005801">
    <property type="entry name" value="ADC_synthase"/>
</dbReference>
<keyword evidence="12 15" id="KW-0456">Lyase</keyword>
<evidence type="ECO:0000256" key="6">
    <source>
        <dbReference type="ARBA" id="ARBA00020653"/>
    </source>
</evidence>
<feature type="domain" description="Chorismate-utilising enzyme C-terminal" evidence="16">
    <location>
        <begin position="197"/>
        <end position="453"/>
    </location>
</feature>
<keyword evidence="8 15" id="KW-0479">Metal-binding</keyword>
<dbReference type="InterPro" id="IPR015890">
    <property type="entry name" value="Chorismate_C"/>
</dbReference>
<reference evidence="18 19" key="1">
    <citation type="submission" date="2023-02" db="EMBL/GenBank/DDBJ databases">
        <title>Oceanobacillus kimchii IFOP_LL358 isolated form Alexandrium catenella lab strain.</title>
        <authorList>
            <person name="Gajardo G."/>
            <person name="Ueki S."/>
            <person name="Maruyama F."/>
        </authorList>
    </citation>
    <scope>NUCLEOTIDE SEQUENCE [LARGE SCALE GENOMIC DNA]</scope>
    <source>
        <strain evidence="18 19">IFOP_LL358</strain>
    </source>
</reference>
<gene>
    <name evidence="15" type="primary">trpE</name>
    <name evidence="18" type="ORF">MACH08_06420</name>
</gene>
<evidence type="ECO:0000313" key="19">
    <source>
        <dbReference type="Proteomes" id="UP001275436"/>
    </source>
</evidence>
<evidence type="ECO:0000313" key="18">
    <source>
        <dbReference type="EMBL" id="GLO64858.1"/>
    </source>
</evidence>
<comment type="similarity">
    <text evidence="3 15">Belongs to the anthranilate synthase component I family.</text>
</comment>
<evidence type="ECO:0000256" key="3">
    <source>
        <dbReference type="ARBA" id="ARBA00009562"/>
    </source>
</evidence>